<comment type="similarity">
    <text evidence="3 10">Belongs to the TrpF family.</text>
</comment>
<gene>
    <name evidence="10 13" type="primary">trpF</name>
    <name evidence="12" type="ORF">Lbir_2506</name>
    <name evidence="13" type="ORF">NCTC12437_01159</name>
</gene>
<name>A0A378I843_9GAMM</name>
<evidence type="ECO:0000256" key="8">
    <source>
        <dbReference type="ARBA" id="ARBA00023141"/>
    </source>
</evidence>
<dbReference type="STRING" id="28083.Lbir_2506"/>
<dbReference type="Gene3D" id="3.20.20.70">
    <property type="entry name" value="Aldolase class I"/>
    <property type="match status" value="1"/>
</dbReference>
<sequence>MVQRVRIKMCGMTRREDVLHAARLGADAIGLIFHPASPRCVTLEQAAELLGKQPLFTNVVAVLVNPEVQQVNEIIHALPVNWLQFHGDETPEFCRQFDLPYIKAVPVRSSSCINDAMRKYAEASALLLETPSLAVRGGSGQVFDWRLIPEQRTLPIILAGGLSLENIAEALKVCQPDAVDICSGLESSPGIKDHDKMNRFVELVGGINEQ</sequence>
<dbReference type="EC" id="5.3.1.24" evidence="4 10"/>
<dbReference type="FunFam" id="3.20.20.70:FF:000075">
    <property type="entry name" value="Tryptophan biosynthesis protein TRP1"/>
    <property type="match status" value="1"/>
</dbReference>
<dbReference type="InterPro" id="IPR001240">
    <property type="entry name" value="PRAI_dom"/>
</dbReference>
<keyword evidence="8 10" id="KW-0057">Aromatic amino acid biosynthesis</keyword>
<dbReference type="GO" id="GO:0000162">
    <property type="term" value="P:L-tryptophan biosynthetic process"/>
    <property type="evidence" value="ECO:0007669"/>
    <property type="project" value="UniProtKB-UniRule"/>
</dbReference>
<evidence type="ECO:0000256" key="7">
    <source>
        <dbReference type="ARBA" id="ARBA00022822"/>
    </source>
</evidence>
<dbReference type="PANTHER" id="PTHR42894:SF1">
    <property type="entry name" value="N-(5'-PHOSPHORIBOSYL)ANTHRANILATE ISOMERASE"/>
    <property type="match status" value="1"/>
</dbReference>
<dbReference type="NCBIfam" id="NF002298">
    <property type="entry name" value="PRK01222.1-4"/>
    <property type="match status" value="1"/>
</dbReference>
<dbReference type="EMBL" id="UGNW01000001">
    <property type="protein sequence ID" value="STX31387.1"/>
    <property type="molecule type" value="Genomic_DNA"/>
</dbReference>
<dbReference type="InterPro" id="IPR013785">
    <property type="entry name" value="Aldolase_TIM"/>
</dbReference>
<proteinExistence type="inferred from homology"/>
<dbReference type="Proteomes" id="UP000255066">
    <property type="component" value="Unassembled WGS sequence"/>
</dbReference>
<evidence type="ECO:0000256" key="10">
    <source>
        <dbReference type="HAMAP-Rule" id="MF_00135"/>
    </source>
</evidence>
<evidence type="ECO:0000256" key="3">
    <source>
        <dbReference type="ARBA" id="ARBA00007571"/>
    </source>
</evidence>
<evidence type="ECO:0000256" key="4">
    <source>
        <dbReference type="ARBA" id="ARBA00012572"/>
    </source>
</evidence>
<dbReference type="SUPFAM" id="SSF51366">
    <property type="entry name" value="Ribulose-phoshate binding barrel"/>
    <property type="match status" value="1"/>
</dbReference>
<dbReference type="PANTHER" id="PTHR42894">
    <property type="entry name" value="N-(5'-PHOSPHORIBOSYL)ANTHRANILATE ISOMERASE"/>
    <property type="match status" value="1"/>
</dbReference>
<evidence type="ECO:0000313" key="14">
    <source>
        <dbReference type="Proteomes" id="UP000054735"/>
    </source>
</evidence>
<evidence type="ECO:0000256" key="5">
    <source>
        <dbReference type="ARBA" id="ARBA00022272"/>
    </source>
</evidence>
<organism evidence="13 15">
    <name type="scientific">Legionella birminghamensis</name>
    <dbReference type="NCBI Taxonomy" id="28083"/>
    <lineage>
        <taxon>Bacteria</taxon>
        <taxon>Pseudomonadati</taxon>
        <taxon>Pseudomonadota</taxon>
        <taxon>Gammaproteobacteria</taxon>
        <taxon>Legionellales</taxon>
        <taxon>Legionellaceae</taxon>
        <taxon>Legionella</taxon>
    </lineage>
</organism>
<reference evidence="12 14" key="1">
    <citation type="submission" date="2015-11" db="EMBL/GenBank/DDBJ databases">
        <title>Genomic analysis of 38 Legionella species identifies large and diverse effector repertoires.</title>
        <authorList>
            <person name="Burstein D."/>
            <person name="Amaro F."/>
            <person name="Zusman T."/>
            <person name="Lifshitz Z."/>
            <person name="Cohen O."/>
            <person name="Gilbert J.A."/>
            <person name="Pupko T."/>
            <person name="Shuman H.A."/>
            <person name="Segal G."/>
        </authorList>
    </citation>
    <scope>NUCLEOTIDE SEQUENCE [LARGE SCALE GENOMIC DNA]</scope>
    <source>
        <strain evidence="12 14">CDC#1407-AL-14</strain>
    </source>
</reference>
<dbReference type="InterPro" id="IPR011060">
    <property type="entry name" value="RibuloseP-bd_barrel"/>
</dbReference>
<dbReference type="HAMAP" id="MF_00135">
    <property type="entry name" value="PRAI"/>
    <property type="match status" value="1"/>
</dbReference>
<dbReference type="EMBL" id="LNXT01000048">
    <property type="protein sequence ID" value="KTC67904.1"/>
    <property type="molecule type" value="Genomic_DNA"/>
</dbReference>
<evidence type="ECO:0000313" key="15">
    <source>
        <dbReference type="Proteomes" id="UP000255066"/>
    </source>
</evidence>
<dbReference type="Pfam" id="PF00697">
    <property type="entry name" value="PRAI"/>
    <property type="match status" value="1"/>
</dbReference>
<feature type="domain" description="N-(5'phosphoribosyl) anthranilate isomerase (PRAI)" evidence="11">
    <location>
        <begin position="8"/>
        <end position="202"/>
    </location>
</feature>
<dbReference type="GO" id="GO:0004640">
    <property type="term" value="F:phosphoribosylanthranilate isomerase activity"/>
    <property type="evidence" value="ECO:0007669"/>
    <property type="project" value="UniProtKB-UniRule"/>
</dbReference>
<reference evidence="13 15" key="2">
    <citation type="submission" date="2018-06" db="EMBL/GenBank/DDBJ databases">
        <authorList>
            <consortium name="Pathogen Informatics"/>
            <person name="Doyle S."/>
        </authorList>
    </citation>
    <scope>NUCLEOTIDE SEQUENCE [LARGE SCALE GENOMIC DNA]</scope>
    <source>
        <strain evidence="13 15">NCTC12437</strain>
    </source>
</reference>
<dbReference type="CDD" id="cd00405">
    <property type="entry name" value="PRAI"/>
    <property type="match status" value="1"/>
</dbReference>
<keyword evidence="7 10" id="KW-0822">Tryptophan biosynthesis</keyword>
<keyword evidence="14" id="KW-1185">Reference proteome</keyword>
<dbReference type="AlphaFoldDB" id="A0A378I843"/>
<evidence type="ECO:0000256" key="1">
    <source>
        <dbReference type="ARBA" id="ARBA00001164"/>
    </source>
</evidence>
<dbReference type="UniPathway" id="UPA00035">
    <property type="reaction ID" value="UER00042"/>
</dbReference>
<protein>
    <recommendedName>
        <fullName evidence="5 10">N-(5'-phosphoribosyl)anthranilate isomerase</fullName>
        <shortName evidence="10">PRAI</shortName>
        <ecNumber evidence="4 10">5.3.1.24</ecNumber>
    </recommendedName>
</protein>
<comment type="pathway">
    <text evidence="2 10">Amino-acid biosynthesis; L-tryptophan biosynthesis; L-tryptophan from chorismate: step 3/5.</text>
</comment>
<comment type="catalytic activity">
    <reaction evidence="1 10">
        <text>N-(5-phospho-beta-D-ribosyl)anthranilate = 1-(2-carboxyphenylamino)-1-deoxy-D-ribulose 5-phosphate</text>
        <dbReference type="Rhea" id="RHEA:21540"/>
        <dbReference type="ChEBI" id="CHEBI:18277"/>
        <dbReference type="ChEBI" id="CHEBI:58613"/>
        <dbReference type="EC" id="5.3.1.24"/>
    </reaction>
</comment>
<dbReference type="Proteomes" id="UP000054735">
    <property type="component" value="Unassembled WGS sequence"/>
</dbReference>
<evidence type="ECO:0000259" key="11">
    <source>
        <dbReference type="Pfam" id="PF00697"/>
    </source>
</evidence>
<dbReference type="InterPro" id="IPR044643">
    <property type="entry name" value="TrpF_fam"/>
</dbReference>
<keyword evidence="6 10" id="KW-0028">Amino-acid biosynthesis</keyword>
<evidence type="ECO:0000256" key="6">
    <source>
        <dbReference type="ARBA" id="ARBA00022605"/>
    </source>
</evidence>
<evidence type="ECO:0000313" key="13">
    <source>
        <dbReference type="EMBL" id="STX31387.1"/>
    </source>
</evidence>
<evidence type="ECO:0000256" key="2">
    <source>
        <dbReference type="ARBA" id="ARBA00004664"/>
    </source>
</evidence>
<keyword evidence="9 10" id="KW-0413">Isomerase</keyword>
<evidence type="ECO:0000256" key="9">
    <source>
        <dbReference type="ARBA" id="ARBA00023235"/>
    </source>
</evidence>
<accession>A0A378I843</accession>
<evidence type="ECO:0000313" key="12">
    <source>
        <dbReference type="EMBL" id="KTC67904.1"/>
    </source>
</evidence>